<name>A0ABP5IFN1_9MICO</name>
<reference evidence="4" key="1">
    <citation type="journal article" date="2019" name="Int. J. Syst. Evol. Microbiol.">
        <title>The Global Catalogue of Microorganisms (GCM) 10K type strain sequencing project: providing services to taxonomists for standard genome sequencing and annotation.</title>
        <authorList>
            <consortium name="The Broad Institute Genomics Platform"/>
            <consortium name="The Broad Institute Genome Sequencing Center for Infectious Disease"/>
            <person name="Wu L."/>
            <person name="Ma J."/>
        </authorList>
    </citation>
    <scope>NUCLEOTIDE SEQUENCE [LARGE SCALE GENOMIC DNA]</scope>
    <source>
        <strain evidence="4">JCM 15900</strain>
    </source>
</reference>
<keyword evidence="4" id="KW-1185">Reference proteome</keyword>
<gene>
    <name evidence="3" type="ORF">GCM10009823_18260</name>
</gene>
<dbReference type="Gene3D" id="3.20.20.10">
    <property type="entry name" value="Alanine racemase"/>
    <property type="match status" value="1"/>
</dbReference>
<feature type="region of interest" description="Disordered" evidence="1">
    <location>
        <begin position="1"/>
        <end position="51"/>
    </location>
</feature>
<evidence type="ECO:0000313" key="4">
    <source>
        <dbReference type="Proteomes" id="UP001500984"/>
    </source>
</evidence>
<dbReference type="Proteomes" id="UP001500984">
    <property type="component" value="Unassembled WGS sequence"/>
</dbReference>
<dbReference type="Pfam" id="PF01168">
    <property type="entry name" value="Ala_racemase_N"/>
    <property type="match status" value="1"/>
</dbReference>
<organism evidence="3 4">
    <name type="scientific">Brevibacterium salitolerans</name>
    <dbReference type="NCBI Taxonomy" id="1403566"/>
    <lineage>
        <taxon>Bacteria</taxon>
        <taxon>Bacillati</taxon>
        <taxon>Actinomycetota</taxon>
        <taxon>Actinomycetes</taxon>
        <taxon>Micrococcales</taxon>
        <taxon>Brevibacteriaceae</taxon>
        <taxon>Brevibacterium</taxon>
    </lineage>
</organism>
<evidence type="ECO:0000256" key="1">
    <source>
        <dbReference type="SAM" id="MobiDB-lite"/>
    </source>
</evidence>
<sequence length="463" mass="49061">MTNFVEDYHVTGATSRGSAPEARRTHRTPSSEVHRMNSVSPLPFDLGLSPGPVPDHRPEPSVHWHEMETATAHLDPPYAVLHRDALARNAHDLLARAQGTPLRVASKSVRIRAVLEAVLALPGYQGILAFTLPEALWLAESGFDDIVVAYPSADRGALRRLAADKALTAAITIMIDDAAHLDLVDSVAAPGARAEVRVALDLDASLLQPQPDGSTRRAGVHRSPLHSPAQLADLARQVTGRAGFRLAGVMSYEAQIAGVTDDGPGAARIREMKRASVAELRARRPEAVALVRDIAHAAGHDLDFVNGGGTGSVETTREDPSVTEIAAGSGLLGPHLFDHYSAFTPEPAAAFALSVVRRPSPDVATLLGGGWIASGSPGPDRLPQPVWPAGLDYTPNEGAGEVQTPLRGDAARSLRPGDRVWMRHTKAGELAERVDTVHIVGSTGGGEILTSVPTYRGEGRCFL</sequence>
<dbReference type="InterPro" id="IPR051466">
    <property type="entry name" value="D-amino_acid_metab_enzyme"/>
</dbReference>
<accession>A0ABP5IFN1</accession>
<evidence type="ECO:0000313" key="3">
    <source>
        <dbReference type="EMBL" id="GAA2097542.1"/>
    </source>
</evidence>
<dbReference type="EMBL" id="BAAAPZ010000007">
    <property type="protein sequence ID" value="GAA2097542.1"/>
    <property type="molecule type" value="Genomic_DNA"/>
</dbReference>
<proteinExistence type="predicted"/>
<dbReference type="PANTHER" id="PTHR28004:SF2">
    <property type="entry name" value="D-SERINE DEHYDRATASE"/>
    <property type="match status" value="1"/>
</dbReference>
<dbReference type="PANTHER" id="PTHR28004">
    <property type="entry name" value="ZGC:162816-RELATED"/>
    <property type="match status" value="1"/>
</dbReference>
<protein>
    <submittedName>
        <fullName evidence="3">Alanine racemase</fullName>
    </submittedName>
</protein>
<dbReference type="InterPro" id="IPR029066">
    <property type="entry name" value="PLP-binding_barrel"/>
</dbReference>
<comment type="caution">
    <text evidence="3">The sequence shown here is derived from an EMBL/GenBank/DDBJ whole genome shotgun (WGS) entry which is preliminary data.</text>
</comment>
<dbReference type="CDD" id="cd06813">
    <property type="entry name" value="PLPDE_III_DSD_D-TA_like_2"/>
    <property type="match status" value="1"/>
</dbReference>
<dbReference type="InterPro" id="IPR001608">
    <property type="entry name" value="Ala_racemase_N"/>
</dbReference>
<dbReference type="SUPFAM" id="SSF51419">
    <property type="entry name" value="PLP-binding barrel"/>
    <property type="match status" value="1"/>
</dbReference>
<feature type="domain" description="Alanine racemase N-terminal" evidence="2">
    <location>
        <begin position="82"/>
        <end position="285"/>
    </location>
</feature>
<evidence type="ECO:0000259" key="2">
    <source>
        <dbReference type="Pfam" id="PF01168"/>
    </source>
</evidence>